<accession>A0A2T6BVJ3</accession>
<evidence type="ECO:0000313" key="2">
    <source>
        <dbReference type="EMBL" id="PTX60089.1"/>
    </source>
</evidence>
<dbReference type="GO" id="GO:0032259">
    <property type="term" value="P:methylation"/>
    <property type="evidence" value="ECO:0007669"/>
    <property type="project" value="UniProtKB-KW"/>
</dbReference>
<protein>
    <submittedName>
        <fullName evidence="2">Methyltransferase family protein</fullName>
    </submittedName>
</protein>
<dbReference type="Pfam" id="PF13847">
    <property type="entry name" value="Methyltransf_31"/>
    <property type="match status" value="1"/>
</dbReference>
<dbReference type="CDD" id="cd02440">
    <property type="entry name" value="AdoMet_MTases"/>
    <property type="match status" value="1"/>
</dbReference>
<dbReference type="RefSeq" id="WP_108115705.1">
    <property type="nucleotide sequence ID" value="NZ_QBKT01000007.1"/>
</dbReference>
<dbReference type="InterPro" id="IPR025714">
    <property type="entry name" value="Methyltranfer_dom"/>
</dbReference>
<feature type="domain" description="Methyltransferase" evidence="1">
    <location>
        <begin position="42"/>
        <end position="154"/>
    </location>
</feature>
<proteinExistence type="predicted"/>
<dbReference type="PANTHER" id="PTHR12843:SF5">
    <property type="entry name" value="EEF1A LYSINE METHYLTRANSFERASE 2"/>
    <property type="match status" value="1"/>
</dbReference>
<dbReference type="Gene3D" id="3.40.50.150">
    <property type="entry name" value="Vaccinia Virus protein VP39"/>
    <property type="match status" value="1"/>
</dbReference>
<keyword evidence="2" id="KW-0808">Transferase</keyword>
<keyword evidence="2" id="KW-0489">Methyltransferase</keyword>
<dbReference type="OrthoDB" id="9788660at2"/>
<reference evidence="2 3" key="1">
    <citation type="submission" date="2018-04" db="EMBL/GenBank/DDBJ databases">
        <title>Genomic Encyclopedia of Archaeal and Bacterial Type Strains, Phase II (KMG-II): from individual species to whole genera.</title>
        <authorList>
            <person name="Goeker M."/>
        </authorList>
    </citation>
    <scope>NUCLEOTIDE SEQUENCE [LARGE SCALE GENOMIC DNA]</scope>
    <source>
        <strain evidence="2 3">DSM 25731</strain>
    </source>
</reference>
<name>A0A2T6BVJ3_9FLAO</name>
<dbReference type="InterPro" id="IPR029063">
    <property type="entry name" value="SAM-dependent_MTases_sf"/>
</dbReference>
<dbReference type="Proteomes" id="UP000244090">
    <property type="component" value="Unassembled WGS sequence"/>
</dbReference>
<gene>
    <name evidence="2" type="ORF">C8N46_10795</name>
</gene>
<evidence type="ECO:0000313" key="3">
    <source>
        <dbReference type="Proteomes" id="UP000244090"/>
    </source>
</evidence>
<dbReference type="EMBL" id="QBKT01000007">
    <property type="protein sequence ID" value="PTX60089.1"/>
    <property type="molecule type" value="Genomic_DNA"/>
</dbReference>
<comment type="caution">
    <text evidence="2">The sequence shown here is derived from an EMBL/GenBank/DDBJ whole genome shotgun (WGS) entry which is preliminary data.</text>
</comment>
<dbReference type="AlphaFoldDB" id="A0A2T6BVJ3"/>
<dbReference type="SUPFAM" id="SSF53335">
    <property type="entry name" value="S-adenosyl-L-methionine-dependent methyltransferases"/>
    <property type="match status" value="1"/>
</dbReference>
<keyword evidence="3" id="KW-1185">Reference proteome</keyword>
<sequence>MNLSNSEDHWNNVYESKEDTQLGWFEEHPKMTLDLIAKTSLSKDAKILNVGAGTTTLIDALLEKNYTSLLASDISEVAMQKLQQRISKKYAYNLECIVDDLTNPIQLNALSNIDLWIDRAVLHFFLKEEEQASYFDLIKKIIRPKGYVLIAVFSLNGAEKCSGLPLFRYNTEMLSKRLGSGFSLIESFNYVYTNPFGGERPYVYALFQKN</sequence>
<dbReference type="PANTHER" id="PTHR12843">
    <property type="entry name" value="PROTEIN-LYSINE N-METHYLTRANSFERASE METTL10"/>
    <property type="match status" value="1"/>
</dbReference>
<organism evidence="2 3">
    <name type="scientific">Kordia periserrulae</name>
    <dbReference type="NCBI Taxonomy" id="701523"/>
    <lineage>
        <taxon>Bacteria</taxon>
        <taxon>Pseudomonadati</taxon>
        <taxon>Bacteroidota</taxon>
        <taxon>Flavobacteriia</taxon>
        <taxon>Flavobacteriales</taxon>
        <taxon>Flavobacteriaceae</taxon>
        <taxon>Kordia</taxon>
    </lineage>
</organism>
<evidence type="ECO:0000259" key="1">
    <source>
        <dbReference type="Pfam" id="PF13847"/>
    </source>
</evidence>
<dbReference type="GO" id="GO:0008168">
    <property type="term" value="F:methyltransferase activity"/>
    <property type="evidence" value="ECO:0007669"/>
    <property type="project" value="UniProtKB-KW"/>
</dbReference>